<evidence type="ECO:0000256" key="1">
    <source>
        <dbReference type="ARBA" id="ARBA00004651"/>
    </source>
</evidence>
<sequence length="360" mass="37428">MKRKQTDFLFAAPAAGLLTALCIILLTSRHPFSAAAAFFTAPFGSIYYFGSWLNTALFLIIAGTGAAFAVQSGNMNLGGEGQIYAGGFAAAATMNVLLPATSVQSVQSMQNAAFAAPSAMSIALVSCAALAASVTVSAAAAFIPAVLKLKRGISELISSFLLSAAVIPLIDYAVSGPLRDQSKNLLALPLIHESLRFKPLLEPSPLNMSVLFVVPAVLCSALFLYKTRSGQRFRICGSAPEFALYCAYPVRTVSAAGMAVSGALHGLAGYAAVAGTYYTCHSGFYAGMGWNALAAALIARSNPLLLVPVSLFLAYIFTGTSSPSVAAQTSYDLAFLVQAAVMLFISASFIPKAAKREKAV</sequence>
<reference evidence="7 8" key="1">
    <citation type="submission" date="2013-04" db="EMBL/GenBank/DDBJ databases">
        <title>The Genome Sequence of Treponema maltophilum ATCC 51939.</title>
        <authorList>
            <consortium name="The Broad Institute Genomics Platform"/>
            <person name="Earl A."/>
            <person name="Ward D."/>
            <person name="Feldgarden M."/>
            <person name="Gevers D."/>
            <person name="Leonetti C."/>
            <person name="Blanton J.M."/>
            <person name="Dewhirst F.E."/>
            <person name="Izard J."/>
            <person name="Walker B."/>
            <person name="Young S."/>
            <person name="Zeng Q."/>
            <person name="Gargeya S."/>
            <person name="Fitzgerald M."/>
            <person name="Haas B."/>
            <person name="Abouelleil A."/>
            <person name="Allen A.W."/>
            <person name="Alvarado L."/>
            <person name="Arachchi H.M."/>
            <person name="Berlin A.M."/>
            <person name="Chapman S.B."/>
            <person name="Gainer-Dewar J."/>
            <person name="Goldberg J."/>
            <person name="Griggs A."/>
            <person name="Gujja S."/>
            <person name="Hansen M."/>
            <person name="Howarth C."/>
            <person name="Imamovic A."/>
            <person name="Ireland A."/>
            <person name="Larimer J."/>
            <person name="McCowan C."/>
            <person name="Murphy C."/>
            <person name="Pearson M."/>
            <person name="Poon T.W."/>
            <person name="Priest M."/>
            <person name="Roberts A."/>
            <person name="Saif S."/>
            <person name="Shea T."/>
            <person name="Sisk P."/>
            <person name="Sykes S."/>
            <person name="Wortman J."/>
            <person name="Nusbaum C."/>
            <person name="Birren B."/>
        </authorList>
    </citation>
    <scope>NUCLEOTIDE SEQUENCE [LARGE SCALE GENOMIC DNA]</scope>
    <source>
        <strain evidence="7 8">ATCC 51939</strain>
    </source>
</reference>
<evidence type="ECO:0000256" key="3">
    <source>
        <dbReference type="ARBA" id="ARBA00022692"/>
    </source>
</evidence>
<organism evidence="7 8">
    <name type="scientific">Treponema maltophilum ATCC 51939</name>
    <dbReference type="NCBI Taxonomy" id="1125699"/>
    <lineage>
        <taxon>Bacteria</taxon>
        <taxon>Pseudomonadati</taxon>
        <taxon>Spirochaetota</taxon>
        <taxon>Spirochaetia</taxon>
        <taxon>Spirochaetales</taxon>
        <taxon>Treponemataceae</taxon>
        <taxon>Treponema</taxon>
    </lineage>
</organism>
<name>S3K540_TREMA</name>
<dbReference type="CDD" id="cd06580">
    <property type="entry name" value="TM_PBP1_transp_TpRbsC_like"/>
    <property type="match status" value="1"/>
</dbReference>
<evidence type="ECO:0000256" key="4">
    <source>
        <dbReference type="ARBA" id="ARBA00022989"/>
    </source>
</evidence>
<protein>
    <recommendedName>
        <fullName evidence="9">Branched-chain amino acid ABC transporter permease</fullName>
    </recommendedName>
</protein>
<keyword evidence="3 6" id="KW-0812">Transmembrane</keyword>
<evidence type="ECO:0000313" key="7">
    <source>
        <dbReference type="EMBL" id="EPF32101.1"/>
    </source>
</evidence>
<dbReference type="HOGENOM" id="CLU_040769_0_3_12"/>
<feature type="transmembrane region" description="Helical" evidence="6">
    <location>
        <begin position="120"/>
        <end position="144"/>
    </location>
</feature>
<accession>S3K540</accession>
<gene>
    <name evidence="7" type="ORF">HMPREF9194_00089</name>
</gene>
<feature type="transmembrane region" description="Helical" evidence="6">
    <location>
        <begin position="82"/>
        <end position="100"/>
    </location>
</feature>
<comment type="subcellular location">
    <subcellularLocation>
        <location evidence="1">Cell membrane</location>
        <topology evidence="1">Multi-pass membrane protein</topology>
    </subcellularLocation>
</comment>
<dbReference type="GO" id="GO:0022857">
    <property type="term" value="F:transmembrane transporter activity"/>
    <property type="evidence" value="ECO:0007669"/>
    <property type="project" value="InterPro"/>
</dbReference>
<feature type="transmembrane region" description="Helical" evidence="6">
    <location>
        <begin position="206"/>
        <end position="225"/>
    </location>
</feature>
<keyword evidence="4 6" id="KW-1133">Transmembrane helix</keyword>
<evidence type="ECO:0000256" key="2">
    <source>
        <dbReference type="ARBA" id="ARBA00022475"/>
    </source>
</evidence>
<dbReference type="Pfam" id="PF02653">
    <property type="entry name" value="BPD_transp_2"/>
    <property type="match status" value="1"/>
</dbReference>
<dbReference type="PANTHER" id="PTHR47089:SF1">
    <property type="entry name" value="GUANOSINE ABC TRANSPORTER PERMEASE PROTEIN NUPP"/>
    <property type="match status" value="1"/>
</dbReference>
<dbReference type="STRING" id="1125699.HMPREF9194_00089"/>
<keyword evidence="2" id="KW-1003">Cell membrane</keyword>
<evidence type="ECO:0008006" key="9">
    <source>
        <dbReference type="Google" id="ProtNLM"/>
    </source>
</evidence>
<keyword evidence="8" id="KW-1185">Reference proteome</keyword>
<dbReference type="PATRIC" id="fig|1125699.3.peg.88"/>
<evidence type="ECO:0000313" key="8">
    <source>
        <dbReference type="Proteomes" id="UP000014541"/>
    </source>
</evidence>
<feature type="transmembrane region" description="Helical" evidence="6">
    <location>
        <begin position="304"/>
        <end position="321"/>
    </location>
</feature>
<dbReference type="OrthoDB" id="350196at2"/>
<dbReference type="PANTHER" id="PTHR47089">
    <property type="entry name" value="ABC TRANSPORTER, PERMEASE PROTEIN"/>
    <property type="match status" value="1"/>
</dbReference>
<feature type="transmembrane region" description="Helical" evidence="6">
    <location>
        <begin position="333"/>
        <end position="350"/>
    </location>
</feature>
<keyword evidence="5 6" id="KW-0472">Membrane</keyword>
<evidence type="ECO:0000256" key="5">
    <source>
        <dbReference type="ARBA" id="ARBA00023136"/>
    </source>
</evidence>
<feature type="transmembrane region" description="Helical" evidence="6">
    <location>
        <begin position="46"/>
        <end position="70"/>
    </location>
</feature>
<dbReference type="RefSeq" id="WP_016524398.1">
    <property type="nucleotide sequence ID" value="NZ_KE332518.1"/>
</dbReference>
<feature type="transmembrane region" description="Helical" evidence="6">
    <location>
        <begin position="156"/>
        <end position="174"/>
    </location>
</feature>
<evidence type="ECO:0000256" key="6">
    <source>
        <dbReference type="SAM" id="Phobius"/>
    </source>
</evidence>
<dbReference type="eggNOG" id="COG4603">
    <property type="taxonomic scope" value="Bacteria"/>
</dbReference>
<dbReference type="Proteomes" id="UP000014541">
    <property type="component" value="Unassembled WGS sequence"/>
</dbReference>
<dbReference type="EMBL" id="ATFF01000002">
    <property type="protein sequence ID" value="EPF32101.1"/>
    <property type="molecule type" value="Genomic_DNA"/>
</dbReference>
<dbReference type="AlphaFoldDB" id="S3K540"/>
<comment type="caution">
    <text evidence="7">The sequence shown here is derived from an EMBL/GenBank/DDBJ whole genome shotgun (WGS) entry which is preliminary data.</text>
</comment>
<dbReference type="GO" id="GO:0005886">
    <property type="term" value="C:plasma membrane"/>
    <property type="evidence" value="ECO:0007669"/>
    <property type="project" value="UniProtKB-SubCell"/>
</dbReference>
<proteinExistence type="predicted"/>
<dbReference type="InterPro" id="IPR001851">
    <property type="entry name" value="ABC_transp_permease"/>
</dbReference>